<accession>A0A7X3LW64</accession>
<keyword evidence="6 8" id="KW-0472">Membrane</keyword>
<organism evidence="9 10">
    <name type="scientific">Stappia sediminis</name>
    <dbReference type="NCBI Taxonomy" id="2692190"/>
    <lineage>
        <taxon>Bacteria</taxon>
        <taxon>Pseudomonadati</taxon>
        <taxon>Pseudomonadota</taxon>
        <taxon>Alphaproteobacteria</taxon>
        <taxon>Hyphomicrobiales</taxon>
        <taxon>Stappiaceae</taxon>
        <taxon>Stappia</taxon>
    </lineage>
</organism>
<feature type="transmembrane region" description="Helical" evidence="8">
    <location>
        <begin position="262"/>
        <end position="280"/>
    </location>
</feature>
<evidence type="ECO:0000256" key="3">
    <source>
        <dbReference type="ARBA" id="ARBA00022692"/>
    </source>
</evidence>
<reference evidence="9 10" key="1">
    <citation type="submission" date="2019-12" db="EMBL/GenBank/DDBJ databases">
        <authorList>
            <person name="Li M."/>
        </authorList>
    </citation>
    <scope>NUCLEOTIDE SEQUENCE [LARGE SCALE GENOMIC DNA]</scope>
    <source>
        <strain evidence="9 10">GBMRC 2046</strain>
    </source>
</reference>
<keyword evidence="4 8" id="KW-1133">Transmembrane helix</keyword>
<feature type="transmembrane region" description="Helical" evidence="8">
    <location>
        <begin position="187"/>
        <end position="209"/>
    </location>
</feature>
<name>A0A7X3LW64_9HYPH</name>
<evidence type="ECO:0000256" key="6">
    <source>
        <dbReference type="ARBA" id="ARBA00023136"/>
    </source>
</evidence>
<keyword evidence="10" id="KW-1185">Reference proteome</keyword>
<dbReference type="SUPFAM" id="SSF81340">
    <property type="entry name" value="Clc chloride channel"/>
    <property type="match status" value="1"/>
</dbReference>
<dbReference type="Gene3D" id="1.10.3080.10">
    <property type="entry name" value="Clc chloride channel"/>
    <property type="match status" value="1"/>
</dbReference>
<keyword evidence="7" id="KW-0868">Chloride</keyword>
<dbReference type="CDD" id="cd01031">
    <property type="entry name" value="EriC"/>
    <property type="match status" value="1"/>
</dbReference>
<keyword evidence="2" id="KW-0813">Transport</keyword>
<proteinExistence type="predicted"/>
<feature type="transmembrane region" description="Helical" evidence="8">
    <location>
        <begin position="301"/>
        <end position="321"/>
    </location>
</feature>
<keyword evidence="3 8" id="KW-0812">Transmembrane</keyword>
<dbReference type="PRINTS" id="PR00762">
    <property type="entry name" value="CLCHANNEL"/>
</dbReference>
<feature type="transmembrane region" description="Helical" evidence="8">
    <location>
        <begin position="53"/>
        <end position="73"/>
    </location>
</feature>
<dbReference type="Pfam" id="PF00654">
    <property type="entry name" value="Voltage_CLC"/>
    <property type="match status" value="1"/>
</dbReference>
<dbReference type="GO" id="GO:0005886">
    <property type="term" value="C:plasma membrane"/>
    <property type="evidence" value="ECO:0007669"/>
    <property type="project" value="TreeGrafter"/>
</dbReference>
<feature type="transmembrane region" description="Helical" evidence="8">
    <location>
        <begin position="12"/>
        <end position="33"/>
    </location>
</feature>
<evidence type="ECO:0000256" key="8">
    <source>
        <dbReference type="SAM" id="Phobius"/>
    </source>
</evidence>
<dbReference type="Proteomes" id="UP000433101">
    <property type="component" value="Unassembled WGS sequence"/>
</dbReference>
<feature type="transmembrane region" description="Helical" evidence="8">
    <location>
        <begin position="151"/>
        <end position="175"/>
    </location>
</feature>
<evidence type="ECO:0000256" key="5">
    <source>
        <dbReference type="ARBA" id="ARBA00023065"/>
    </source>
</evidence>
<dbReference type="EMBL" id="WUMV01000007">
    <property type="protein sequence ID" value="MXN66190.1"/>
    <property type="molecule type" value="Genomic_DNA"/>
</dbReference>
<keyword evidence="5" id="KW-0406">Ion transport</keyword>
<dbReference type="AlphaFoldDB" id="A0A7X3LW64"/>
<feature type="transmembrane region" description="Helical" evidence="8">
    <location>
        <begin position="389"/>
        <end position="407"/>
    </location>
</feature>
<feature type="transmembrane region" description="Helical" evidence="8">
    <location>
        <begin position="362"/>
        <end position="383"/>
    </location>
</feature>
<dbReference type="InterPro" id="IPR001807">
    <property type="entry name" value="ClC"/>
</dbReference>
<evidence type="ECO:0000313" key="9">
    <source>
        <dbReference type="EMBL" id="MXN66190.1"/>
    </source>
</evidence>
<dbReference type="RefSeq" id="WP_160776440.1">
    <property type="nucleotide sequence ID" value="NZ_WUMV01000007.1"/>
</dbReference>
<evidence type="ECO:0000256" key="4">
    <source>
        <dbReference type="ARBA" id="ARBA00022989"/>
    </source>
</evidence>
<sequence>MDETREPTDAFYFGLALCLGLTAGLIGTAFHLTVDGLLHIAPGLRKDGTPLSLLLPASMILAALAALASATIVRKVAPEAAGSGIQEIEGAMEGLRPMRAARVLVAKFFGGALSLGAGLVLGREGPTIHMGAASAAAISERFNLDKRDRKGLLAAGAAAGLAAAFNAPLAAILFIVEETRRQFPYGYRTYVAVITASAASAVVTEWIAGVGPSLVISASTVPVYLLPGFIMLGVMLGGLGVFFNRALVATLDAFANLPPGRWWLPATAIGAVSGALMILAPDATKGGETLIESLAAARHGFFLLIGLTMLRFAGVMISYASGVPGGIFAPMLSIATCFGLAGGTALAFVLPDAGELPKAFAIAAMGGLFAASVRAPMVGVVLVLELTGAYELLLPVLITCACATVFAEKLGGRPIYEVLLERTLAKAGIAGPPEVEKSPVIPGFDDTTK</sequence>
<gene>
    <name evidence="9" type="primary">clcA</name>
    <name evidence="9" type="ORF">GR183_14845</name>
</gene>
<evidence type="ECO:0000313" key="10">
    <source>
        <dbReference type="Proteomes" id="UP000433101"/>
    </source>
</evidence>
<comment type="caution">
    <text evidence="9">The sequence shown here is derived from an EMBL/GenBank/DDBJ whole genome shotgun (WGS) entry which is preliminary data.</text>
</comment>
<dbReference type="PANTHER" id="PTHR45711:SF6">
    <property type="entry name" value="CHLORIDE CHANNEL PROTEIN"/>
    <property type="match status" value="1"/>
</dbReference>
<evidence type="ECO:0000256" key="7">
    <source>
        <dbReference type="ARBA" id="ARBA00023214"/>
    </source>
</evidence>
<feature type="transmembrane region" description="Helical" evidence="8">
    <location>
        <begin position="221"/>
        <end position="242"/>
    </location>
</feature>
<evidence type="ECO:0000256" key="2">
    <source>
        <dbReference type="ARBA" id="ARBA00022448"/>
    </source>
</evidence>
<protein>
    <submittedName>
        <fullName evidence="9">H(+)/Cl(-) exchange transporter ClcA</fullName>
    </submittedName>
</protein>
<comment type="subcellular location">
    <subcellularLocation>
        <location evidence="1">Membrane</location>
        <topology evidence="1">Multi-pass membrane protein</topology>
    </subcellularLocation>
</comment>
<dbReference type="PANTHER" id="PTHR45711">
    <property type="entry name" value="CHLORIDE CHANNEL PROTEIN"/>
    <property type="match status" value="1"/>
</dbReference>
<evidence type="ECO:0000256" key="1">
    <source>
        <dbReference type="ARBA" id="ARBA00004141"/>
    </source>
</evidence>
<dbReference type="NCBIfam" id="NF003640">
    <property type="entry name" value="PRK05277.1"/>
    <property type="match status" value="1"/>
</dbReference>
<feature type="transmembrane region" description="Helical" evidence="8">
    <location>
        <begin position="327"/>
        <end position="350"/>
    </location>
</feature>
<dbReference type="InterPro" id="IPR014743">
    <property type="entry name" value="Cl-channel_core"/>
</dbReference>
<dbReference type="GO" id="GO:0005247">
    <property type="term" value="F:voltage-gated chloride channel activity"/>
    <property type="evidence" value="ECO:0007669"/>
    <property type="project" value="TreeGrafter"/>
</dbReference>